<dbReference type="Proteomes" id="UP001497497">
    <property type="component" value="Unassembled WGS sequence"/>
</dbReference>
<dbReference type="Pfam" id="PF00595">
    <property type="entry name" value="PDZ"/>
    <property type="match status" value="1"/>
</dbReference>
<dbReference type="InterPro" id="IPR036034">
    <property type="entry name" value="PDZ_sf"/>
</dbReference>
<sequence length="900" mass="100737">MTSFSHHSKSHSGIMSVTDIEVTMNEEVTRQHAQTRQIPEQENTSWPIPACTLISCDENSCLWHRCILKLPQHVKWQDHILTVSLERNSTESFGFNHKAKQHQGKNDLYILVAKVDKDGKAARNGLRVGDLILSVNQTPLQSKDKLSEINFKSLDKLRLQIQRPAELTDKARPYIPQLIASMEANRSTPIPGVRMPQPVSPSTSPSANDFNGLSPVKENIPLSTLPKSIKPKNQLIKLPQVRVFVCGNATNEFLRSLLGSFINIKLESRTCCFQISMKKLKNGPVVIGNSESFTYLLREASDTCINVELVAISDENFFHHCCSWMFSDRSIFILTFDTKRLSQSSNTELSRLCSLAHTIRTSVPGGDTIRTYGVSSGADSTKLEETETLFYTSLGQLLPRPRVISPVSDSQDMNQTRLDIYNLLSTICDRQSVTSTTAIALDILLSQRAYTTSRSVLVKHLEERDTSERPKVEAALLLQVIEDLKNTGNLLVTGGRNVKPENDKEFIVPIMMFETLSLLSMSTEKDRVSMSGQNMHWKLCTTGIVTRPEMLEILTICDSDTENLLACMENLHLIFPVHLMYQDSGFEDGSSILFPFFLEDIPFDPTESYEKYAVVNCAGDVPSVSYYSLLSELSQSEGCQSFKMEGQFVAHLIMNELDIYIIFLKTDKQIQLYRKRTGRSRPSKNVISSEFQQILRRNLPCEVTVTLCAEEVQQPTSGLADCEPGQCQYLAPSIGAVSFDATPLGATPAADNPLPLNLEVGDQEEDPHVMNSLNDMEIAQNAVLNMRVVDLRFVHSPLHAIYQHLSIGGAWEDLAGSLGLNLQQIGLYHAMISAAGNLPAKTFLTLYLRETGCRLRDFLRALISLEEQNYMCRTLAESLWNAALYGNSTLFQKMGHQDNN</sequence>
<dbReference type="CDD" id="cd00136">
    <property type="entry name" value="PDZ_canonical"/>
    <property type="match status" value="1"/>
</dbReference>
<reference evidence="2 3" key="1">
    <citation type="submission" date="2024-04" db="EMBL/GenBank/DDBJ databases">
        <authorList>
            <consortium name="Genoscope - CEA"/>
            <person name="William W."/>
        </authorList>
    </citation>
    <scope>NUCLEOTIDE SEQUENCE [LARGE SCALE GENOMIC DNA]</scope>
</reference>
<dbReference type="InterPro" id="IPR001478">
    <property type="entry name" value="PDZ"/>
</dbReference>
<dbReference type="Gene3D" id="2.30.42.10">
    <property type="match status" value="1"/>
</dbReference>
<accession>A0AAV2H1H5</accession>
<dbReference type="SMART" id="SM00228">
    <property type="entry name" value="PDZ"/>
    <property type="match status" value="1"/>
</dbReference>
<organism evidence="2 3">
    <name type="scientific">Lymnaea stagnalis</name>
    <name type="common">Great pond snail</name>
    <name type="synonym">Helix stagnalis</name>
    <dbReference type="NCBI Taxonomy" id="6523"/>
    <lineage>
        <taxon>Eukaryota</taxon>
        <taxon>Metazoa</taxon>
        <taxon>Spiralia</taxon>
        <taxon>Lophotrochozoa</taxon>
        <taxon>Mollusca</taxon>
        <taxon>Gastropoda</taxon>
        <taxon>Heterobranchia</taxon>
        <taxon>Euthyneura</taxon>
        <taxon>Panpulmonata</taxon>
        <taxon>Hygrophila</taxon>
        <taxon>Lymnaeoidea</taxon>
        <taxon>Lymnaeidae</taxon>
        <taxon>Lymnaea</taxon>
    </lineage>
</organism>
<keyword evidence="3" id="KW-1185">Reference proteome</keyword>
<dbReference type="SUPFAM" id="SSF50156">
    <property type="entry name" value="PDZ domain-like"/>
    <property type="match status" value="1"/>
</dbReference>
<protein>
    <recommendedName>
        <fullName evidence="1">PDZ domain-containing protein</fullName>
    </recommendedName>
</protein>
<feature type="domain" description="PDZ" evidence="1">
    <location>
        <begin position="82"/>
        <end position="165"/>
    </location>
</feature>
<dbReference type="AlphaFoldDB" id="A0AAV2H1H5"/>
<gene>
    <name evidence="2" type="ORF">GSLYS_00000819001</name>
</gene>
<evidence type="ECO:0000259" key="1">
    <source>
        <dbReference type="PROSITE" id="PS50106"/>
    </source>
</evidence>
<evidence type="ECO:0000313" key="2">
    <source>
        <dbReference type="EMBL" id="CAL1526642.1"/>
    </source>
</evidence>
<comment type="caution">
    <text evidence="2">The sequence shown here is derived from an EMBL/GenBank/DDBJ whole genome shotgun (WGS) entry which is preliminary data.</text>
</comment>
<dbReference type="EMBL" id="CAXITT010000007">
    <property type="protein sequence ID" value="CAL1526642.1"/>
    <property type="molecule type" value="Genomic_DNA"/>
</dbReference>
<name>A0AAV2H1H5_LYMST</name>
<proteinExistence type="predicted"/>
<dbReference type="PROSITE" id="PS50106">
    <property type="entry name" value="PDZ"/>
    <property type="match status" value="1"/>
</dbReference>
<evidence type="ECO:0000313" key="3">
    <source>
        <dbReference type="Proteomes" id="UP001497497"/>
    </source>
</evidence>